<accession>A0A3M3EQ67</accession>
<comment type="similarity">
    <text evidence="1">Belongs to the DNA2/NAM7 helicase family.</text>
</comment>
<feature type="domain" description="DNA2/NAM7 helicase-like C-terminal" evidence="7">
    <location>
        <begin position="361"/>
        <end position="554"/>
    </location>
</feature>
<evidence type="ECO:0000259" key="6">
    <source>
        <dbReference type="Pfam" id="PF13086"/>
    </source>
</evidence>
<organism evidence="8 9">
    <name type="scientific">Pseudomonas corrugata</name>
    <dbReference type="NCBI Taxonomy" id="47879"/>
    <lineage>
        <taxon>Bacteria</taxon>
        <taxon>Pseudomonadati</taxon>
        <taxon>Pseudomonadota</taxon>
        <taxon>Gammaproteobacteria</taxon>
        <taxon>Pseudomonadales</taxon>
        <taxon>Pseudomonadaceae</taxon>
        <taxon>Pseudomonas</taxon>
    </lineage>
</organism>
<keyword evidence="5" id="KW-0067">ATP-binding</keyword>
<dbReference type="InterPro" id="IPR041677">
    <property type="entry name" value="DNA2/NAM7_AAA_11"/>
</dbReference>
<dbReference type="InterPro" id="IPR041679">
    <property type="entry name" value="DNA2/NAM7-like_C"/>
</dbReference>
<keyword evidence="2" id="KW-0547">Nucleotide-binding</keyword>
<feature type="domain" description="DNA2/NAM7 helicase helicase" evidence="6">
    <location>
        <begin position="303"/>
        <end position="353"/>
    </location>
</feature>
<dbReference type="GO" id="GO:0016787">
    <property type="term" value="F:hydrolase activity"/>
    <property type="evidence" value="ECO:0007669"/>
    <property type="project" value="UniProtKB-KW"/>
</dbReference>
<evidence type="ECO:0000259" key="7">
    <source>
        <dbReference type="Pfam" id="PF13087"/>
    </source>
</evidence>
<dbReference type="Proteomes" id="UP000270661">
    <property type="component" value="Unassembled WGS sequence"/>
</dbReference>
<sequence length="589" mass="66205">MCHHRSGTNIAMQGQHPLIKKLFKFIYAERDANLQQLLQTWQRPLHEKLEKGLTQGFTHLERADKATCLWAHLDESESRFREGDMLRLHLGDPSTGLLCARMTFEREEEGRWLLSEKLANTVWDNYQGGPCYADMDALDLTPRYEKTLEDIADSINTDNLIIPLLGDAPAITFNDADLDYAERFAIQNKCNEHQARAVAMAFAAEQIACIQGPPGTGKTRALALIAQLLVERQERVFVTSHTHMAINNALAKIAERNIPTVKIGGRPEDVSKTVDWAKTPADWENLPADGSGYVIGATPFATCSQLEHFKFDTVIFDEASQITLPLALMAMRKGRRFIFIGDQKQLPPVLLSQSVLSGESMSIFGRLTSQTADHTVMLEETYRMNQWLTEWPGQNYYEGKLRAAGPNKDRRFNYVEVESPMDRVFDPEASAIFIPTTDRTAKTRNFRDAQHVLELCKVAHAMGVAPADIGIVTPYRAQGRAIRTLLTRHFGRELAQTIVADTVERMQGQERELIIVSLASGDEAFLGAVAEFFFQPERLNVSITRAMTKLIIIGPELAQGIECSNNVTQLWADEYLSLISRCRKVVLPL</sequence>
<evidence type="ECO:0000256" key="1">
    <source>
        <dbReference type="ARBA" id="ARBA00007913"/>
    </source>
</evidence>
<protein>
    <recommendedName>
        <fullName evidence="10">DNA helicase</fullName>
    </recommendedName>
</protein>
<feature type="domain" description="DNA2/NAM7 helicase helicase" evidence="6">
    <location>
        <begin position="190"/>
        <end position="272"/>
    </location>
</feature>
<dbReference type="GO" id="GO:0005524">
    <property type="term" value="F:ATP binding"/>
    <property type="evidence" value="ECO:0007669"/>
    <property type="project" value="UniProtKB-KW"/>
</dbReference>
<evidence type="ECO:0000313" key="8">
    <source>
        <dbReference type="EMBL" id="RMM51392.1"/>
    </source>
</evidence>
<gene>
    <name evidence="8" type="ORF">ALQ77_01081</name>
</gene>
<dbReference type="EMBL" id="RBOJ01000058">
    <property type="protein sequence ID" value="RMM51392.1"/>
    <property type="molecule type" value="Genomic_DNA"/>
</dbReference>
<dbReference type="Pfam" id="PF13086">
    <property type="entry name" value="AAA_11"/>
    <property type="match status" value="2"/>
</dbReference>
<dbReference type="GO" id="GO:0043139">
    <property type="term" value="F:5'-3' DNA helicase activity"/>
    <property type="evidence" value="ECO:0007669"/>
    <property type="project" value="TreeGrafter"/>
</dbReference>
<evidence type="ECO:0000256" key="2">
    <source>
        <dbReference type="ARBA" id="ARBA00022741"/>
    </source>
</evidence>
<dbReference type="Gene3D" id="3.40.50.300">
    <property type="entry name" value="P-loop containing nucleotide triphosphate hydrolases"/>
    <property type="match status" value="2"/>
</dbReference>
<dbReference type="SUPFAM" id="SSF52540">
    <property type="entry name" value="P-loop containing nucleoside triphosphate hydrolases"/>
    <property type="match status" value="1"/>
</dbReference>
<evidence type="ECO:0000256" key="5">
    <source>
        <dbReference type="ARBA" id="ARBA00022840"/>
    </source>
</evidence>
<dbReference type="Pfam" id="PF13087">
    <property type="entry name" value="AAA_12"/>
    <property type="match status" value="1"/>
</dbReference>
<dbReference type="STRING" id="47879.AXG94_24875"/>
<dbReference type="CDD" id="cd18808">
    <property type="entry name" value="SF1_C_Upf1"/>
    <property type="match status" value="1"/>
</dbReference>
<evidence type="ECO:0000256" key="4">
    <source>
        <dbReference type="ARBA" id="ARBA00022806"/>
    </source>
</evidence>
<dbReference type="AlphaFoldDB" id="A0A3M3EQ67"/>
<reference evidence="8 9" key="1">
    <citation type="submission" date="2018-08" db="EMBL/GenBank/DDBJ databases">
        <title>Recombination of ecologically and evolutionarily significant loci maintains genetic cohesion in the Pseudomonas syringae species complex.</title>
        <authorList>
            <person name="Dillon M."/>
            <person name="Thakur S."/>
            <person name="Almeida R.N.D."/>
            <person name="Weir B.S."/>
            <person name="Guttman D.S."/>
        </authorList>
    </citation>
    <scope>NUCLEOTIDE SEQUENCE [LARGE SCALE GENOMIC DNA]</scope>
    <source>
        <strain evidence="8 9">NCPPB2445</strain>
    </source>
</reference>
<dbReference type="InterPro" id="IPR047187">
    <property type="entry name" value="SF1_C_Upf1"/>
</dbReference>
<evidence type="ECO:0000256" key="3">
    <source>
        <dbReference type="ARBA" id="ARBA00022801"/>
    </source>
</evidence>
<evidence type="ECO:0000313" key="9">
    <source>
        <dbReference type="Proteomes" id="UP000270661"/>
    </source>
</evidence>
<comment type="caution">
    <text evidence="8">The sequence shown here is derived from an EMBL/GenBank/DDBJ whole genome shotgun (WGS) entry which is preliminary data.</text>
</comment>
<keyword evidence="3" id="KW-0378">Hydrolase</keyword>
<dbReference type="InterPro" id="IPR050534">
    <property type="entry name" value="Coronavir_polyprotein_1ab"/>
</dbReference>
<dbReference type="PANTHER" id="PTHR43788">
    <property type="entry name" value="DNA2/NAM7 HELICASE FAMILY MEMBER"/>
    <property type="match status" value="1"/>
</dbReference>
<dbReference type="InterPro" id="IPR027417">
    <property type="entry name" value="P-loop_NTPase"/>
</dbReference>
<proteinExistence type="inferred from homology"/>
<evidence type="ECO:0008006" key="10">
    <source>
        <dbReference type="Google" id="ProtNLM"/>
    </source>
</evidence>
<name>A0A3M3EQ67_9PSED</name>
<dbReference type="PANTHER" id="PTHR43788:SF8">
    <property type="entry name" value="DNA-BINDING PROTEIN SMUBP-2"/>
    <property type="match status" value="1"/>
</dbReference>
<keyword evidence="9" id="KW-1185">Reference proteome</keyword>
<keyword evidence="4" id="KW-0347">Helicase</keyword>